<dbReference type="InterPro" id="IPR005184">
    <property type="entry name" value="DUF306_Meta_HslJ"/>
</dbReference>
<dbReference type="Gene3D" id="2.40.128.270">
    <property type="match status" value="1"/>
</dbReference>
<dbReference type="Pfam" id="PF09619">
    <property type="entry name" value="YscW"/>
    <property type="match status" value="1"/>
</dbReference>
<evidence type="ECO:0000259" key="2">
    <source>
        <dbReference type="Pfam" id="PF03724"/>
    </source>
</evidence>
<dbReference type="InterPro" id="IPR053196">
    <property type="entry name" value="Lipoprotein_YbaY-like"/>
</dbReference>
<accession>A0ABX5WYV0</accession>
<sequence length="284" mass="31063">MKFRMNKLALASSVLLSAFVLQACDSGSTTQTQDTVTAEKQVTAEVTAMKTLDINVIYLDRRMLPPNAVLEVTLEDISKADVASDLIASQSLKDIGTPPYAVSIEYDASKIQDKHRYSLRATIKVEDSLVFTSTTSIDPFAEGQTKPIEIKLDRVARAKTAESDKKANAEFTNTYWKLMSLGDNPAKLGAGEKELFIQFVAEKNVIKGFSGCNNFTGAFEANQGKLTMGPVAGTRKMCMQGMDQEQAFLKSIGEFASYSVNGEALTVKSDKGELIAIFESRYMN</sequence>
<protein>
    <submittedName>
        <fullName evidence="3">META domain-containing protein</fullName>
    </submittedName>
</protein>
<name>A0ABX5WYV0_9GAMM</name>
<dbReference type="Pfam" id="PF03724">
    <property type="entry name" value="META"/>
    <property type="match status" value="1"/>
</dbReference>
<keyword evidence="4" id="KW-1185">Reference proteome</keyword>
<evidence type="ECO:0000256" key="1">
    <source>
        <dbReference type="SAM" id="SignalP"/>
    </source>
</evidence>
<evidence type="ECO:0000313" key="4">
    <source>
        <dbReference type="Proteomes" id="UP000315947"/>
    </source>
</evidence>
<dbReference type="InterPro" id="IPR039366">
    <property type="entry name" value="Pilotin"/>
</dbReference>
<evidence type="ECO:0000313" key="3">
    <source>
        <dbReference type="EMBL" id="QDO84281.1"/>
    </source>
</evidence>
<dbReference type="PANTHER" id="PTHR38013">
    <property type="entry name" value="GLYCOPROTEIN/POLYSACCHARIDE METABOLISM"/>
    <property type="match status" value="1"/>
</dbReference>
<dbReference type="RefSeq" id="WP_144046643.1">
    <property type="nucleotide sequence ID" value="NZ_CP041614.1"/>
</dbReference>
<reference evidence="3 4" key="1">
    <citation type="submission" date="2019-07" db="EMBL/GenBank/DDBJ databases">
        <title>Shewanella sp. YLB-06 whole genomic sequence.</title>
        <authorList>
            <person name="Yu L."/>
        </authorList>
    </citation>
    <scope>NUCLEOTIDE SEQUENCE [LARGE SCALE GENOMIC DNA]</scope>
    <source>
        <strain evidence="3 4">YLB-06</strain>
    </source>
</reference>
<dbReference type="PANTHER" id="PTHR38013:SF1">
    <property type="entry name" value="GLYCOPROTEIN_POLYSACCHARIDE METABOLISM"/>
    <property type="match status" value="1"/>
</dbReference>
<dbReference type="EMBL" id="CP041614">
    <property type="protein sequence ID" value="QDO84281.1"/>
    <property type="molecule type" value="Genomic_DNA"/>
</dbReference>
<feature type="chain" id="PRO_5047269989" evidence="1">
    <location>
        <begin position="24"/>
        <end position="284"/>
    </location>
</feature>
<dbReference type="Proteomes" id="UP000315947">
    <property type="component" value="Chromosome"/>
</dbReference>
<keyword evidence="1" id="KW-0732">Signal</keyword>
<organism evidence="3 4">
    <name type="scientific">Shewanella psychropiezotolerans</name>
    <dbReference type="NCBI Taxonomy" id="2593655"/>
    <lineage>
        <taxon>Bacteria</taxon>
        <taxon>Pseudomonadati</taxon>
        <taxon>Pseudomonadota</taxon>
        <taxon>Gammaproteobacteria</taxon>
        <taxon>Alteromonadales</taxon>
        <taxon>Shewanellaceae</taxon>
        <taxon>Shewanella</taxon>
    </lineage>
</organism>
<dbReference type="PROSITE" id="PS51257">
    <property type="entry name" value="PROKAR_LIPOPROTEIN"/>
    <property type="match status" value="1"/>
</dbReference>
<feature type="domain" description="DUF306" evidence="2">
    <location>
        <begin position="169"/>
        <end position="277"/>
    </location>
</feature>
<dbReference type="InterPro" id="IPR038670">
    <property type="entry name" value="HslJ-like_sf"/>
</dbReference>
<gene>
    <name evidence="3" type="ORF">FM037_14875</name>
</gene>
<proteinExistence type="predicted"/>
<feature type="signal peptide" evidence="1">
    <location>
        <begin position="1"/>
        <end position="23"/>
    </location>
</feature>